<keyword evidence="3" id="KW-1185">Reference proteome</keyword>
<keyword evidence="1" id="KW-1133">Transmembrane helix</keyword>
<keyword evidence="1" id="KW-0472">Membrane</keyword>
<feature type="transmembrane region" description="Helical" evidence="1">
    <location>
        <begin position="214"/>
        <end position="230"/>
    </location>
</feature>
<keyword evidence="1" id="KW-0812">Transmembrane</keyword>
<accession>A0AAV2A311</accession>
<dbReference type="EMBL" id="CAXIEN010000112">
    <property type="protein sequence ID" value="CAL1278413.1"/>
    <property type="molecule type" value="Genomic_DNA"/>
</dbReference>
<feature type="transmembrane region" description="Helical" evidence="1">
    <location>
        <begin position="135"/>
        <end position="156"/>
    </location>
</feature>
<dbReference type="Proteomes" id="UP001497382">
    <property type="component" value="Unassembled WGS sequence"/>
</dbReference>
<comment type="caution">
    <text evidence="2">The sequence shown here is derived from an EMBL/GenBank/DDBJ whole genome shotgun (WGS) entry which is preliminary data.</text>
</comment>
<sequence>MGNLTLIETLLFCLSSENSSDICSENLLSYFLPYMTASTEHNKFFEILVFIKSAFVCWYIKKILRRAKSFTMHYDLLLLVICFHSAVGKEIDVCGLSCVWSCYLVILNIIKFSVWINCLIIYIALFLLLAHAKSYFFLLAFTVHILFVYTILYFIVAGKRDRSIKLIHVLMLVLGFISYYGVLYGSPVRNFDEISLIFMIFVPKLNSTLESRRPFTHAIFIALTLLYCVCKKHKLHSGSK</sequence>
<organism evidence="2 3">
    <name type="scientific">Larinioides sclopetarius</name>
    <dbReference type="NCBI Taxonomy" id="280406"/>
    <lineage>
        <taxon>Eukaryota</taxon>
        <taxon>Metazoa</taxon>
        <taxon>Ecdysozoa</taxon>
        <taxon>Arthropoda</taxon>
        <taxon>Chelicerata</taxon>
        <taxon>Arachnida</taxon>
        <taxon>Araneae</taxon>
        <taxon>Araneomorphae</taxon>
        <taxon>Entelegynae</taxon>
        <taxon>Araneoidea</taxon>
        <taxon>Araneidae</taxon>
        <taxon>Larinioides</taxon>
    </lineage>
</organism>
<evidence type="ECO:0000313" key="3">
    <source>
        <dbReference type="Proteomes" id="UP001497382"/>
    </source>
</evidence>
<evidence type="ECO:0000313" key="2">
    <source>
        <dbReference type="EMBL" id="CAL1278413.1"/>
    </source>
</evidence>
<proteinExistence type="predicted"/>
<gene>
    <name evidence="2" type="ORF">LARSCL_LOCUS9761</name>
</gene>
<protein>
    <submittedName>
        <fullName evidence="2">Uncharacterized protein</fullName>
    </submittedName>
</protein>
<name>A0AAV2A311_9ARAC</name>
<feature type="transmembrane region" description="Helical" evidence="1">
    <location>
        <begin position="163"/>
        <end position="182"/>
    </location>
</feature>
<feature type="transmembrane region" description="Helical" evidence="1">
    <location>
        <begin position="109"/>
        <end position="129"/>
    </location>
</feature>
<dbReference type="AlphaFoldDB" id="A0AAV2A311"/>
<evidence type="ECO:0000256" key="1">
    <source>
        <dbReference type="SAM" id="Phobius"/>
    </source>
</evidence>
<reference evidence="2 3" key="1">
    <citation type="submission" date="2024-04" db="EMBL/GenBank/DDBJ databases">
        <authorList>
            <person name="Rising A."/>
            <person name="Reimegard J."/>
            <person name="Sonavane S."/>
            <person name="Akerstrom W."/>
            <person name="Nylinder S."/>
            <person name="Hedman E."/>
            <person name="Kallberg Y."/>
        </authorList>
    </citation>
    <scope>NUCLEOTIDE SEQUENCE [LARGE SCALE GENOMIC DNA]</scope>
</reference>